<evidence type="ECO:0008006" key="3">
    <source>
        <dbReference type="Google" id="ProtNLM"/>
    </source>
</evidence>
<protein>
    <recommendedName>
        <fullName evidence="3">Transposase</fullName>
    </recommendedName>
</protein>
<sequence>MSQSCAAILSYAAWTIDAAVRESGPVSYGRAVSCKSVARGMVFRALMMCYSRIRQYGWGWPHLHEPEVRGGIQL</sequence>
<proteinExistence type="predicted"/>
<evidence type="ECO:0000313" key="2">
    <source>
        <dbReference type="Proteomes" id="UP000199600"/>
    </source>
</evidence>
<dbReference type="AlphaFoldDB" id="A0A1A8Y053"/>
<evidence type="ECO:0000313" key="1">
    <source>
        <dbReference type="EMBL" id="SBT10560.1"/>
    </source>
</evidence>
<organism evidence="1 2">
    <name type="scientific">Candidatus Propionivibrio aalborgensis</name>
    <dbReference type="NCBI Taxonomy" id="1860101"/>
    <lineage>
        <taxon>Bacteria</taxon>
        <taxon>Pseudomonadati</taxon>
        <taxon>Pseudomonadota</taxon>
        <taxon>Betaproteobacteria</taxon>
        <taxon>Rhodocyclales</taxon>
        <taxon>Rhodocyclaceae</taxon>
        <taxon>Propionivibrio</taxon>
    </lineage>
</organism>
<accession>A0A1A8Y053</accession>
<reference evidence="1 2" key="1">
    <citation type="submission" date="2016-06" db="EMBL/GenBank/DDBJ databases">
        <authorList>
            <person name="Kjaerup R.B."/>
            <person name="Dalgaard T.S."/>
            <person name="Juul-Madsen H.R."/>
        </authorList>
    </citation>
    <scope>NUCLEOTIDE SEQUENCE [LARGE SCALE GENOMIC DNA]</scope>
    <source>
        <strain evidence="1">2</strain>
    </source>
</reference>
<dbReference type="EMBL" id="FLQY01000357">
    <property type="protein sequence ID" value="SBT10560.1"/>
    <property type="molecule type" value="Genomic_DNA"/>
</dbReference>
<keyword evidence="2" id="KW-1185">Reference proteome</keyword>
<name>A0A1A8Y053_9RHOO</name>
<dbReference type="Proteomes" id="UP000199600">
    <property type="component" value="Unassembled WGS sequence"/>
</dbReference>
<gene>
    <name evidence="1" type="ORF">PROAA_550005</name>
</gene>